<evidence type="ECO:0000313" key="10">
    <source>
        <dbReference type="EMBL" id="GHD56789.1"/>
    </source>
</evidence>
<dbReference type="Gene3D" id="6.10.340.10">
    <property type="match status" value="1"/>
</dbReference>
<comment type="subcellular location">
    <subcellularLocation>
        <location evidence="1">Cell inner membrane</location>
        <topology evidence="1">Multi-pass membrane protein</topology>
    </subcellularLocation>
</comment>
<comment type="similarity">
    <text evidence="4">Belongs to the methyl-accepting chemotaxis (MCP) protein family.</text>
</comment>
<keyword evidence="11" id="KW-1185">Reference proteome</keyword>
<dbReference type="Proteomes" id="UP000630353">
    <property type="component" value="Unassembled WGS sequence"/>
</dbReference>
<protein>
    <recommendedName>
        <fullName evidence="12">Methyl-accepting chemotaxis protein</fullName>
    </recommendedName>
</protein>
<dbReference type="PANTHER" id="PTHR32089:SF112">
    <property type="entry name" value="LYSOZYME-LIKE PROTEIN-RELATED"/>
    <property type="match status" value="1"/>
</dbReference>
<keyword evidence="2" id="KW-0997">Cell inner membrane</keyword>
<keyword evidence="2" id="KW-1003">Cell membrane</keyword>
<evidence type="ECO:0000259" key="9">
    <source>
        <dbReference type="PROSITE" id="PS50885"/>
    </source>
</evidence>
<dbReference type="PANTHER" id="PTHR32089">
    <property type="entry name" value="METHYL-ACCEPTING CHEMOTAXIS PROTEIN MCPB"/>
    <property type="match status" value="1"/>
</dbReference>
<accession>A0A918XU96</accession>
<dbReference type="InterPro" id="IPR003660">
    <property type="entry name" value="HAMP_dom"/>
</dbReference>
<evidence type="ECO:0000256" key="6">
    <source>
        <dbReference type="SAM" id="Coils"/>
    </source>
</evidence>
<keyword evidence="3 5" id="KW-0807">Transducer</keyword>
<dbReference type="PROSITE" id="PS50885">
    <property type="entry name" value="HAMP"/>
    <property type="match status" value="1"/>
</dbReference>
<dbReference type="Pfam" id="PF07238">
    <property type="entry name" value="PilZ"/>
    <property type="match status" value="1"/>
</dbReference>
<evidence type="ECO:0000313" key="11">
    <source>
        <dbReference type="Proteomes" id="UP000630353"/>
    </source>
</evidence>
<evidence type="ECO:0000256" key="5">
    <source>
        <dbReference type="PROSITE-ProRule" id="PRU00284"/>
    </source>
</evidence>
<keyword evidence="2" id="KW-0472">Membrane</keyword>
<feature type="domain" description="HAMP" evidence="9">
    <location>
        <begin position="225"/>
        <end position="279"/>
    </location>
</feature>
<dbReference type="SUPFAM" id="SSF58104">
    <property type="entry name" value="Methyl-accepting chemotaxis protein (MCP) signaling domain"/>
    <property type="match status" value="1"/>
</dbReference>
<evidence type="ECO:0000256" key="3">
    <source>
        <dbReference type="ARBA" id="ARBA00023224"/>
    </source>
</evidence>
<feature type="domain" description="T-SNARE coiled-coil homology" evidence="8">
    <location>
        <begin position="472"/>
        <end position="534"/>
    </location>
</feature>
<dbReference type="PROSITE" id="PS50111">
    <property type="entry name" value="CHEMOTAXIS_TRANSDUC_2"/>
    <property type="match status" value="1"/>
</dbReference>
<name>A0A918XU96_9PROT</name>
<evidence type="ECO:0000259" key="8">
    <source>
        <dbReference type="PROSITE" id="PS50192"/>
    </source>
</evidence>
<organism evidence="10 11">
    <name type="scientific">Thalassobaculum fulvum</name>
    <dbReference type="NCBI Taxonomy" id="1633335"/>
    <lineage>
        <taxon>Bacteria</taxon>
        <taxon>Pseudomonadati</taxon>
        <taxon>Pseudomonadota</taxon>
        <taxon>Alphaproteobacteria</taxon>
        <taxon>Rhodospirillales</taxon>
        <taxon>Thalassobaculaceae</taxon>
        <taxon>Thalassobaculum</taxon>
    </lineage>
</organism>
<dbReference type="SMART" id="SM00304">
    <property type="entry name" value="HAMP"/>
    <property type="match status" value="2"/>
</dbReference>
<feature type="coiled-coil region" evidence="6">
    <location>
        <begin position="89"/>
        <end position="116"/>
    </location>
</feature>
<dbReference type="SUPFAM" id="SSF141371">
    <property type="entry name" value="PilZ domain-like"/>
    <property type="match status" value="1"/>
</dbReference>
<evidence type="ECO:0000259" key="7">
    <source>
        <dbReference type="PROSITE" id="PS50111"/>
    </source>
</evidence>
<reference evidence="10" key="1">
    <citation type="journal article" date="2014" name="Int. J. Syst. Evol. Microbiol.">
        <title>Complete genome sequence of Corynebacterium casei LMG S-19264T (=DSM 44701T), isolated from a smear-ripened cheese.</title>
        <authorList>
            <consortium name="US DOE Joint Genome Institute (JGI-PGF)"/>
            <person name="Walter F."/>
            <person name="Albersmeier A."/>
            <person name="Kalinowski J."/>
            <person name="Ruckert C."/>
        </authorList>
    </citation>
    <scope>NUCLEOTIDE SEQUENCE</scope>
    <source>
        <strain evidence="10">KCTC 42651</strain>
    </source>
</reference>
<reference evidence="10" key="2">
    <citation type="submission" date="2020-09" db="EMBL/GenBank/DDBJ databases">
        <authorList>
            <person name="Sun Q."/>
            <person name="Kim S."/>
        </authorList>
    </citation>
    <scope>NUCLEOTIDE SEQUENCE</scope>
    <source>
        <strain evidence="10">KCTC 42651</strain>
    </source>
</reference>
<dbReference type="CDD" id="cd06225">
    <property type="entry name" value="HAMP"/>
    <property type="match status" value="1"/>
</dbReference>
<feature type="domain" description="Methyl-accepting transducer" evidence="7">
    <location>
        <begin position="313"/>
        <end position="542"/>
    </location>
</feature>
<dbReference type="Pfam" id="PF00672">
    <property type="entry name" value="HAMP"/>
    <property type="match status" value="1"/>
</dbReference>
<comment type="caution">
    <text evidence="10">The sequence shown here is derived from an EMBL/GenBank/DDBJ whole genome shotgun (WGS) entry which is preliminary data.</text>
</comment>
<evidence type="ECO:0000256" key="4">
    <source>
        <dbReference type="ARBA" id="ARBA00029447"/>
    </source>
</evidence>
<sequence length="676" mass="70630">MRIKLGAKLTLSNAVLLLLLVFATGAMIVGADLQRREVAAANRSADFAAGTAFDLVVTVKRLNIDIIQIQQWLTDISATRGLDGLNDGFDEAAKAKASAEANLETAEALAKQAGEEGLIAEFAKVRAAIGPYYAVGSEMAKAYIEGGPAAGNKMMAGFDAKAEAMSEALESVVAYVDDLAGKSRESMRADLSEAGRVATFFEYAAIALAVAGVVLSLAVMQFMRGHVVRPLGAMTGALTRIGEGDTQVTVPDTGRRSDEIADMARALTILRDRTAENIRLQQAQREAEAAAERSRREALVGMAETVERESRIAVERVAAESKLMDETAEGMEGSATQVSGDAQSVAAAAEQALANAQAVASATEQLTASIQEISGQIANAMQASRQAVDSGERTRQTIDSLSTVVAQIGDVANLIRDIAARTNLLALNATIEAARAGEAGKGFAVVAEEVKNLANQTTNSTEEISRKIEEIQSVTAEAVQAVAQIGTAIRNVDEISTTIASAMEEQSAATQDIARSVSETADAANEVARRIADVSTEARSTGDKATLMRGVAGRVASGVAELRQTIIRVVRTSTDDVDRRQSERYELSVPAEVRHGGKTAKVVILNASGGGALLSGIELAKGETGEVTSSILPKPLGFRVIGSEDGHTSVGFGLGEGDKAALNTHLAAVVRGRHAA</sequence>
<evidence type="ECO:0000256" key="1">
    <source>
        <dbReference type="ARBA" id="ARBA00004429"/>
    </source>
</evidence>
<dbReference type="Gene3D" id="1.10.287.950">
    <property type="entry name" value="Methyl-accepting chemotaxis protein"/>
    <property type="match status" value="1"/>
</dbReference>
<dbReference type="GO" id="GO:0035438">
    <property type="term" value="F:cyclic-di-GMP binding"/>
    <property type="evidence" value="ECO:0007669"/>
    <property type="project" value="InterPro"/>
</dbReference>
<dbReference type="PROSITE" id="PS50192">
    <property type="entry name" value="T_SNARE"/>
    <property type="match status" value="1"/>
</dbReference>
<proteinExistence type="inferred from homology"/>
<dbReference type="RefSeq" id="WP_189992447.1">
    <property type="nucleotide sequence ID" value="NZ_BMZS01000009.1"/>
</dbReference>
<dbReference type="EMBL" id="BMZS01000009">
    <property type="protein sequence ID" value="GHD56789.1"/>
    <property type="molecule type" value="Genomic_DNA"/>
</dbReference>
<dbReference type="GO" id="GO:0007165">
    <property type="term" value="P:signal transduction"/>
    <property type="evidence" value="ECO:0007669"/>
    <property type="project" value="UniProtKB-KW"/>
</dbReference>
<dbReference type="InterPro" id="IPR004089">
    <property type="entry name" value="MCPsignal_dom"/>
</dbReference>
<gene>
    <name evidence="10" type="ORF">GCM10017083_37300</name>
</gene>
<evidence type="ECO:0008006" key="12">
    <source>
        <dbReference type="Google" id="ProtNLM"/>
    </source>
</evidence>
<keyword evidence="6" id="KW-0175">Coiled coil</keyword>
<dbReference type="AlphaFoldDB" id="A0A918XU96"/>
<dbReference type="GO" id="GO:0005886">
    <property type="term" value="C:plasma membrane"/>
    <property type="evidence" value="ECO:0007669"/>
    <property type="project" value="UniProtKB-SubCell"/>
</dbReference>
<dbReference type="InterPro" id="IPR000727">
    <property type="entry name" value="T_SNARE_dom"/>
</dbReference>
<dbReference type="SMART" id="SM00283">
    <property type="entry name" value="MA"/>
    <property type="match status" value="1"/>
</dbReference>
<dbReference type="InterPro" id="IPR009875">
    <property type="entry name" value="PilZ_domain"/>
</dbReference>
<evidence type="ECO:0000256" key="2">
    <source>
        <dbReference type="ARBA" id="ARBA00022519"/>
    </source>
</evidence>
<dbReference type="Pfam" id="PF00015">
    <property type="entry name" value="MCPsignal"/>
    <property type="match status" value="1"/>
</dbReference>